<sequence length="50" mass="5840">MSKPFGHCFIAISCDIGMRTGRRSRCTMSRRNRRITNLSRWNGQSVLHDE</sequence>
<protein>
    <submittedName>
        <fullName evidence="1">Uncharacterized protein</fullName>
    </submittedName>
</protein>
<name>A0A183K9E5_9TREM</name>
<proteinExistence type="predicted"/>
<dbReference type="WBParaSite" id="SCUD_0001162801-mRNA-1">
    <property type="protein sequence ID" value="SCUD_0001162801-mRNA-1"/>
    <property type="gene ID" value="SCUD_0001162801"/>
</dbReference>
<reference evidence="1" key="1">
    <citation type="submission" date="2016-06" db="UniProtKB">
        <authorList>
            <consortium name="WormBaseParasite"/>
        </authorList>
    </citation>
    <scope>IDENTIFICATION</scope>
</reference>
<accession>A0A183K9E5</accession>
<organism evidence="1">
    <name type="scientific">Schistosoma curassoni</name>
    <dbReference type="NCBI Taxonomy" id="6186"/>
    <lineage>
        <taxon>Eukaryota</taxon>
        <taxon>Metazoa</taxon>
        <taxon>Spiralia</taxon>
        <taxon>Lophotrochozoa</taxon>
        <taxon>Platyhelminthes</taxon>
        <taxon>Trematoda</taxon>
        <taxon>Digenea</taxon>
        <taxon>Strigeidida</taxon>
        <taxon>Schistosomatoidea</taxon>
        <taxon>Schistosomatidae</taxon>
        <taxon>Schistosoma</taxon>
    </lineage>
</organism>
<evidence type="ECO:0000313" key="1">
    <source>
        <dbReference type="WBParaSite" id="SCUD_0001162801-mRNA-1"/>
    </source>
</evidence>
<dbReference type="AlphaFoldDB" id="A0A183K9E5"/>